<name>A0A6C0JHK7_9ZZZZ</name>
<dbReference type="EMBL" id="MN740408">
    <property type="protein sequence ID" value="QHU05132.1"/>
    <property type="molecule type" value="Genomic_DNA"/>
</dbReference>
<dbReference type="AlphaFoldDB" id="A0A6C0JHK7"/>
<proteinExistence type="predicted"/>
<dbReference type="PROSITE" id="PS50157">
    <property type="entry name" value="ZINC_FINGER_C2H2_2"/>
    <property type="match status" value="1"/>
</dbReference>
<accession>A0A6C0JHK7</accession>
<feature type="domain" description="C2H2-type" evidence="1">
    <location>
        <begin position="58"/>
        <end position="87"/>
    </location>
</feature>
<evidence type="ECO:0000259" key="1">
    <source>
        <dbReference type="PROSITE" id="PS50157"/>
    </source>
</evidence>
<evidence type="ECO:0000313" key="2">
    <source>
        <dbReference type="EMBL" id="QHU05132.1"/>
    </source>
</evidence>
<sequence length="296" mass="34526">MDLGKKIPKNPKFYLCECCDYNTSSLKDFNKHNSTRKHMNNLKSKQIEQTNPEKSPYYICKLCKKQYNSKSGLWSHKKKCSQKEDKLENTMTTLDVNSLVIDLLKQNQELQTQLIELSKEKTMTNCHNNNTNNNTNNNHFNLQFFLNETCKDAISADQFVKDIQISFGDLENIGNQGYVQGFTDIIMKQLRTLDITKRPFHCTDVKRETIYIKDADAWNKDNEDKTKLKNVIENVAHKSRTNIHGWQRGHPEVVVLDSNDYDMNHKILRHTWGDGDTEKLQDKVVKNLAKEVHVDK</sequence>
<reference evidence="2" key="1">
    <citation type="journal article" date="2020" name="Nature">
        <title>Giant virus diversity and host interactions through global metagenomics.</title>
        <authorList>
            <person name="Schulz F."/>
            <person name="Roux S."/>
            <person name="Paez-Espino D."/>
            <person name="Jungbluth S."/>
            <person name="Walsh D.A."/>
            <person name="Denef V.J."/>
            <person name="McMahon K.D."/>
            <person name="Konstantinidis K.T."/>
            <person name="Eloe-Fadrosh E.A."/>
            <person name="Kyrpides N.C."/>
            <person name="Woyke T."/>
        </authorList>
    </citation>
    <scope>NUCLEOTIDE SEQUENCE</scope>
    <source>
        <strain evidence="2">GVMAG-M-3300027708-5</strain>
    </source>
</reference>
<organism evidence="2">
    <name type="scientific">viral metagenome</name>
    <dbReference type="NCBI Taxonomy" id="1070528"/>
    <lineage>
        <taxon>unclassified sequences</taxon>
        <taxon>metagenomes</taxon>
        <taxon>organismal metagenomes</taxon>
    </lineage>
</organism>
<dbReference type="InterPro" id="IPR013087">
    <property type="entry name" value="Znf_C2H2_type"/>
</dbReference>
<protein>
    <recommendedName>
        <fullName evidence="1">C2H2-type domain-containing protein</fullName>
    </recommendedName>
</protein>
<dbReference type="Gene3D" id="3.30.160.60">
    <property type="entry name" value="Classic Zinc Finger"/>
    <property type="match status" value="1"/>
</dbReference>